<dbReference type="InterPro" id="IPR036388">
    <property type="entry name" value="WH-like_DNA-bd_sf"/>
</dbReference>
<sequence length="175" mass="19976">MPHRQSDNVTMSSDCKLDRIDLRILSQLQKKGRITNVELADAVGLSPSPCLIRVKRLEKAGYIIGYGAQIQLEKLGDVQIVFTEVTLADHRREDFIKFVNAIRDVDEIVECHLASGGYDYLLKFVTRSVSHYQSIVEGLLERDIGIEKYFSYVIIKSPIVKSHYPLETLFSQNHH</sequence>
<evidence type="ECO:0000256" key="3">
    <source>
        <dbReference type="ARBA" id="ARBA00023163"/>
    </source>
</evidence>
<evidence type="ECO:0000259" key="4">
    <source>
        <dbReference type="PROSITE" id="PS50956"/>
    </source>
</evidence>
<evidence type="ECO:0000313" key="6">
    <source>
        <dbReference type="Proteomes" id="UP000325811"/>
    </source>
</evidence>
<dbReference type="Gene3D" id="3.30.70.920">
    <property type="match status" value="1"/>
</dbReference>
<keyword evidence="6" id="KW-1185">Reference proteome</keyword>
<dbReference type="InterPro" id="IPR011008">
    <property type="entry name" value="Dimeric_a/b-barrel"/>
</dbReference>
<feature type="domain" description="HTH asnC-type" evidence="4">
    <location>
        <begin position="17"/>
        <end position="78"/>
    </location>
</feature>
<organism evidence="5 6">
    <name type="scientific">Paraburkholderia dioscoreae</name>
    <dbReference type="NCBI Taxonomy" id="2604047"/>
    <lineage>
        <taxon>Bacteria</taxon>
        <taxon>Pseudomonadati</taxon>
        <taxon>Pseudomonadota</taxon>
        <taxon>Betaproteobacteria</taxon>
        <taxon>Burkholderiales</taxon>
        <taxon>Burkholderiaceae</taxon>
        <taxon>Paraburkholderia</taxon>
    </lineage>
</organism>
<protein>
    <submittedName>
        <fullName evidence="5">Transcriptional regulatory protein DoeX</fullName>
    </submittedName>
</protein>
<proteinExistence type="predicted"/>
<evidence type="ECO:0000256" key="1">
    <source>
        <dbReference type="ARBA" id="ARBA00023015"/>
    </source>
</evidence>
<dbReference type="KEGG" id="pdio:PDMSB3_1613.1"/>
<dbReference type="Gene3D" id="1.10.10.10">
    <property type="entry name" value="Winged helix-like DNA-binding domain superfamily/Winged helix DNA-binding domain"/>
    <property type="match status" value="1"/>
</dbReference>
<dbReference type="EMBL" id="LR699554">
    <property type="protein sequence ID" value="VVD32897.1"/>
    <property type="molecule type" value="Genomic_DNA"/>
</dbReference>
<dbReference type="Proteomes" id="UP000325811">
    <property type="component" value="Chromosome II"/>
</dbReference>
<dbReference type="InterPro" id="IPR019888">
    <property type="entry name" value="Tscrpt_reg_AsnC-like"/>
</dbReference>
<dbReference type="GO" id="GO:0005829">
    <property type="term" value="C:cytosol"/>
    <property type="evidence" value="ECO:0007669"/>
    <property type="project" value="TreeGrafter"/>
</dbReference>
<dbReference type="PRINTS" id="PR00033">
    <property type="entry name" value="HTHASNC"/>
</dbReference>
<keyword evidence="3" id="KW-0804">Transcription</keyword>
<evidence type="ECO:0000313" key="5">
    <source>
        <dbReference type="EMBL" id="VVD32897.1"/>
    </source>
</evidence>
<dbReference type="PANTHER" id="PTHR30154:SF34">
    <property type="entry name" value="TRANSCRIPTIONAL REGULATOR AZLB"/>
    <property type="match status" value="1"/>
</dbReference>
<dbReference type="Pfam" id="PF01037">
    <property type="entry name" value="AsnC_trans_reg"/>
    <property type="match status" value="1"/>
</dbReference>
<evidence type="ECO:0000256" key="2">
    <source>
        <dbReference type="ARBA" id="ARBA00023125"/>
    </source>
</evidence>
<dbReference type="CDD" id="cd00090">
    <property type="entry name" value="HTH_ARSR"/>
    <property type="match status" value="1"/>
</dbReference>
<dbReference type="InterPro" id="IPR011991">
    <property type="entry name" value="ArsR-like_HTH"/>
</dbReference>
<dbReference type="GO" id="GO:0006355">
    <property type="term" value="P:regulation of DNA-templated transcription"/>
    <property type="evidence" value="ECO:0007669"/>
    <property type="project" value="UniProtKB-ARBA"/>
</dbReference>
<dbReference type="PROSITE" id="PS00519">
    <property type="entry name" value="HTH_ASNC_1"/>
    <property type="match status" value="1"/>
</dbReference>
<dbReference type="SUPFAM" id="SSF46785">
    <property type="entry name" value="Winged helix' DNA-binding domain"/>
    <property type="match status" value="1"/>
</dbReference>
<gene>
    <name evidence="5" type="primary">doeX</name>
    <name evidence="5" type="ORF">PDMSB3_1613</name>
</gene>
<dbReference type="InterPro" id="IPR036390">
    <property type="entry name" value="WH_DNA-bd_sf"/>
</dbReference>
<name>A0A5Q4ZLS4_9BURK</name>
<dbReference type="InterPro" id="IPR019887">
    <property type="entry name" value="Tscrpt_reg_AsnC/Lrp_C"/>
</dbReference>
<dbReference type="InterPro" id="IPR000485">
    <property type="entry name" value="AsnC-type_HTH_dom"/>
</dbReference>
<dbReference type="PANTHER" id="PTHR30154">
    <property type="entry name" value="LEUCINE-RESPONSIVE REGULATORY PROTEIN"/>
    <property type="match status" value="1"/>
</dbReference>
<dbReference type="InterPro" id="IPR019885">
    <property type="entry name" value="Tscrpt_reg_HTH_AsnC-type_CS"/>
</dbReference>
<reference evidence="5 6" key="1">
    <citation type="submission" date="2019-08" db="EMBL/GenBank/DDBJ databases">
        <authorList>
            <person name="Herpell B J."/>
        </authorList>
    </citation>
    <scope>NUCLEOTIDE SEQUENCE [LARGE SCALE GENOMIC DNA]</scope>
    <source>
        <strain evidence="6">Msb3</strain>
    </source>
</reference>
<dbReference type="GO" id="GO:0043200">
    <property type="term" value="P:response to amino acid"/>
    <property type="evidence" value="ECO:0007669"/>
    <property type="project" value="TreeGrafter"/>
</dbReference>
<dbReference type="Pfam" id="PF13412">
    <property type="entry name" value="HTH_24"/>
    <property type="match status" value="1"/>
</dbReference>
<dbReference type="SMART" id="SM00344">
    <property type="entry name" value="HTH_ASNC"/>
    <property type="match status" value="1"/>
</dbReference>
<dbReference type="PROSITE" id="PS50956">
    <property type="entry name" value="HTH_ASNC_2"/>
    <property type="match status" value="1"/>
</dbReference>
<accession>A0A5Q4ZLS4</accession>
<dbReference type="AlphaFoldDB" id="A0A5Q4ZLS4"/>
<keyword evidence="1" id="KW-0805">Transcription regulation</keyword>
<dbReference type="GO" id="GO:0043565">
    <property type="term" value="F:sequence-specific DNA binding"/>
    <property type="evidence" value="ECO:0007669"/>
    <property type="project" value="InterPro"/>
</dbReference>
<keyword evidence="2" id="KW-0238">DNA-binding</keyword>
<dbReference type="SUPFAM" id="SSF54909">
    <property type="entry name" value="Dimeric alpha+beta barrel"/>
    <property type="match status" value="1"/>
</dbReference>